<evidence type="ECO:0000313" key="3">
    <source>
        <dbReference type="Proteomes" id="UP001302812"/>
    </source>
</evidence>
<protein>
    <submittedName>
        <fullName evidence="2">P-loop containing nucleoside triphosphate hydrolase protein</fullName>
    </submittedName>
</protein>
<reference evidence="2" key="2">
    <citation type="submission" date="2023-05" db="EMBL/GenBank/DDBJ databases">
        <authorList>
            <consortium name="Lawrence Berkeley National Laboratory"/>
            <person name="Steindorff A."/>
            <person name="Hensen N."/>
            <person name="Bonometti L."/>
            <person name="Westerberg I."/>
            <person name="Brannstrom I.O."/>
            <person name="Guillou S."/>
            <person name="Cros-Aarteil S."/>
            <person name="Calhoun S."/>
            <person name="Haridas S."/>
            <person name="Kuo A."/>
            <person name="Mondo S."/>
            <person name="Pangilinan J."/>
            <person name="Riley R."/>
            <person name="Labutti K."/>
            <person name="Andreopoulos B."/>
            <person name="Lipzen A."/>
            <person name="Chen C."/>
            <person name="Yanf M."/>
            <person name="Daum C."/>
            <person name="Ng V."/>
            <person name="Clum A."/>
            <person name="Ohm R."/>
            <person name="Martin F."/>
            <person name="Silar P."/>
            <person name="Natvig D."/>
            <person name="Lalanne C."/>
            <person name="Gautier V."/>
            <person name="Ament-Velasquez S.L."/>
            <person name="Kruys A."/>
            <person name="Hutchinson M.I."/>
            <person name="Powell A.J."/>
            <person name="Barry K."/>
            <person name="Miller A.N."/>
            <person name="Grigoriev I.V."/>
            <person name="Debuchy R."/>
            <person name="Gladieux P."/>
            <person name="Thoren M.H."/>
            <person name="Johannesson H."/>
        </authorList>
    </citation>
    <scope>NUCLEOTIDE SEQUENCE</scope>
    <source>
        <strain evidence="2">CBS 508.74</strain>
    </source>
</reference>
<dbReference type="GO" id="GO:0042254">
    <property type="term" value="P:ribosome biogenesis"/>
    <property type="evidence" value="ECO:0007669"/>
    <property type="project" value="TreeGrafter"/>
</dbReference>
<dbReference type="EMBL" id="MU853351">
    <property type="protein sequence ID" value="KAK4110364.1"/>
    <property type="molecule type" value="Genomic_DNA"/>
</dbReference>
<gene>
    <name evidence="2" type="ORF">N656DRAFT_770388</name>
</gene>
<dbReference type="Pfam" id="PF00004">
    <property type="entry name" value="AAA"/>
    <property type="match status" value="1"/>
</dbReference>
<dbReference type="InterPro" id="IPR050168">
    <property type="entry name" value="AAA_ATPase_domain"/>
</dbReference>
<dbReference type="GO" id="GO:1990275">
    <property type="term" value="F:preribosome binding"/>
    <property type="evidence" value="ECO:0007669"/>
    <property type="project" value="TreeGrafter"/>
</dbReference>
<dbReference type="Proteomes" id="UP001302812">
    <property type="component" value="Unassembled WGS sequence"/>
</dbReference>
<dbReference type="SUPFAM" id="SSF52540">
    <property type="entry name" value="P-loop containing nucleoside triphosphate hydrolases"/>
    <property type="match status" value="1"/>
</dbReference>
<sequence>MPDSRLPGAGAWRPRTHAARPPILRLRNNFNFKFPAIPSETLIHNTPSPPGQPPGSSTIMASFHSHSTDPTAKQFFHHSTAKRVNTDAVIAKSLKAQYPNHQLTIASNIDLLAYAAAGHATVRSLDIDSDHDHDHDHPSSLVWKAYIPPSRRLDNSPGTLISQVQFGKFQYTWQSHSFLIYIVDGRDGTQPWPQIRNSYILSPHHTSDSNSPSQAAEALIIAAGAWFNSLHDEIWLWDNGGWRKSRELYQSITKASWDAVILDEGMKKAIIDDHLSFFDSRETYDRLGVPWKRGIIYHGPPGNGKTISIKAMMHTLYARKDPVPALYVRNFSSYAGPEYAISQIFLKARQVAPCYLIFEDLDSLVTDYVRSYFLNEIDGLKNNDGIFIVGSTNHLDRLDPGIAKRPSRFDRKYYFPDPNLEQRVAYCHFWQRKLADNKDLPFPDKLCKAIAEITDGFSFAYIQEAFVAALLAIARDAKGLNSRSHDEQDWVEVLDEDDDLDELILWREIKKQVAILREGMEKKPEAVSS</sequence>
<dbReference type="AlphaFoldDB" id="A0AAN6QHN2"/>
<reference evidence="2" key="1">
    <citation type="journal article" date="2023" name="Mol. Phylogenet. Evol.">
        <title>Genome-scale phylogeny and comparative genomics of the fungal order Sordariales.</title>
        <authorList>
            <person name="Hensen N."/>
            <person name="Bonometti L."/>
            <person name="Westerberg I."/>
            <person name="Brannstrom I.O."/>
            <person name="Guillou S."/>
            <person name="Cros-Aarteil S."/>
            <person name="Calhoun S."/>
            <person name="Haridas S."/>
            <person name="Kuo A."/>
            <person name="Mondo S."/>
            <person name="Pangilinan J."/>
            <person name="Riley R."/>
            <person name="LaButti K."/>
            <person name="Andreopoulos B."/>
            <person name="Lipzen A."/>
            <person name="Chen C."/>
            <person name="Yan M."/>
            <person name="Daum C."/>
            <person name="Ng V."/>
            <person name="Clum A."/>
            <person name="Steindorff A."/>
            <person name="Ohm R.A."/>
            <person name="Martin F."/>
            <person name="Silar P."/>
            <person name="Natvig D.O."/>
            <person name="Lalanne C."/>
            <person name="Gautier V."/>
            <person name="Ament-Velasquez S.L."/>
            <person name="Kruys A."/>
            <person name="Hutchinson M.I."/>
            <person name="Powell A.J."/>
            <person name="Barry K."/>
            <person name="Miller A.N."/>
            <person name="Grigoriev I.V."/>
            <person name="Debuchy R."/>
            <person name="Gladieux P."/>
            <person name="Hiltunen Thoren M."/>
            <person name="Johannesson H."/>
        </authorList>
    </citation>
    <scope>NUCLEOTIDE SEQUENCE</scope>
    <source>
        <strain evidence="2">CBS 508.74</strain>
    </source>
</reference>
<dbReference type="InterPro" id="IPR027417">
    <property type="entry name" value="P-loop_NTPase"/>
</dbReference>
<dbReference type="FunFam" id="3.40.50.300:FF:002838">
    <property type="entry name" value="Uncharacterized ATPase YjoB"/>
    <property type="match status" value="1"/>
</dbReference>
<dbReference type="PANTHER" id="PTHR23077">
    <property type="entry name" value="AAA-FAMILY ATPASE"/>
    <property type="match status" value="1"/>
</dbReference>
<dbReference type="RefSeq" id="XP_064667934.1">
    <property type="nucleotide sequence ID" value="XM_064813772.1"/>
</dbReference>
<name>A0AAN6QHN2_9PEZI</name>
<dbReference type="GO" id="GO:0005524">
    <property type="term" value="F:ATP binding"/>
    <property type="evidence" value="ECO:0007669"/>
    <property type="project" value="InterPro"/>
</dbReference>
<evidence type="ECO:0000259" key="1">
    <source>
        <dbReference type="Pfam" id="PF00004"/>
    </source>
</evidence>
<accession>A0AAN6QHN2</accession>
<dbReference type="GeneID" id="89937897"/>
<dbReference type="Gene3D" id="1.10.8.60">
    <property type="match status" value="1"/>
</dbReference>
<proteinExistence type="predicted"/>
<dbReference type="GO" id="GO:0003723">
    <property type="term" value="F:RNA binding"/>
    <property type="evidence" value="ECO:0007669"/>
    <property type="project" value="TreeGrafter"/>
</dbReference>
<dbReference type="GO" id="GO:0016887">
    <property type="term" value="F:ATP hydrolysis activity"/>
    <property type="evidence" value="ECO:0007669"/>
    <property type="project" value="InterPro"/>
</dbReference>
<feature type="domain" description="ATPase AAA-type core" evidence="1">
    <location>
        <begin position="296"/>
        <end position="416"/>
    </location>
</feature>
<dbReference type="GO" id="GO:0005634">
    <property type="term" value="C:nucleus"/>
    <property type="evidence" value="ECO:0007669"/>
    <property type="project" value="TreeGrafter"/>
</dbReference>
<comment type="caution">
    <text evidence="2">The sequence shown here is derived from an EMBL/GenBank/DDBJ whole genome shotgun (WGS) entry which is preliminary data.</text>
</comment>
<organism evidence="2 3">
    <name type="scientific">Canariomyces notabilis</name>
    <dbReference type="NCBI Taxonomy" id="2074819"/>
    <lineage>
        <taxon>Eukaryota</taxon>
        <taxon>Fungi</taxon>
        <taxon>Dikarya</taxon>
        <taxon>Ascomycota</taxon>
        <taxon>Pezizomycotina</taxon>
        <taxon>Sordariomycetes</taxon>
        <taxon>Sordariomycetidae</taxon>
        <taxon>Sordariales</taxon>
        <taxon>Chaetomiaceae</taxon>
        <taxon>Canariomyces</taxon>
    </lineage>
</organism>
<dbReference type="InterPro" id="IPR003959">
    <property type="entry name" value="ATPase_AAA_core"/>
</dbReference>
<dbReference type="PANTHER" id="PTHR23077:SF132">
    <property type="entry name" value="ATP-DEPENDENT ZN PROTEASE"/>
    <property type="match status" value="1"/>
</dbReference>
<evidence type="ECO:0000313" key="2">
    <source>
        <dbReference type="EMBL" id="KAK4110364.1"/>
    </source>
</evidence>
<keyword evidence="3" id="KW-1185">Reference proteome</keyword>
<dbReference type="Gene3D" id="3.40.50.300">
    <property type="entry name" value="P-loop containing nucleotide triphosphate hydrolases"/>
    <property type="match status" value="1"/>
</dbReference>
<keyword evidence="2" id="KW-0378">Hydrolase</keyword>